<evidence type="ECO:0000256" key="4">
    <source>
        <dbReference type="ARBA" id="ARBA00022475"/>
    </source>
</evidence>
<feature type="domain" description="Neurotransmitter-gated ion-channel transmembrane" evidence="8">
    <location>
        <begin position="97"/>
        <end position="191"/>
    </location>
</feature>
<name>A0ABN9VPM6_9DINO</name>
<comment type="subcellular location">
    <subcellularLocation>
        <location evidence="2">Cell membrane</location>
    </subcellularLocation>
    <subcellularLocation>
        <location evidence="1">Membrane</location>
        <topology evidence="1">Multi-pass membrane protein</topology>
    </subcellularLocation>
</comment>
<reference evidence="9" key="1">
    <citation type="submission" date="2023-10" db="EMBL/GenBank/DDBJ databases">
        <authorList>
            <person name="Chen Y."/>
            <person name="Shah S."/>
            <person name="Dougan E. K."/>
            <person name="Thang M."/>
            <person name="Chan C."/>
        </authorList>
    </citation>
    <scope>NUCLEOTIDE SEQUENCE [LARGE SCALE GENOMIC DNA]</scope>
</reference>
<evidence type="ECO:0000256" key="5">
    <source>
        <dbReference type="ARBA" id="ARBA00023065"/>
    </source>
</evidence>
<comment type="caution">
    <text evidence="9">The sequence shown here is derived from an EMBL/GenBank/DDBJ whole genome shotgun (WGS) entry which is preliminary data.</text>
</comment>
<dbReference type="InterPro" id="IPR036719">
    <property type="entry name" value="Neuro-gated_channel_TM_sf"/>
</dbReference>
<dbReference type="Gene3D" id="1.20.58.390">
    <property type="entry name" value="Neurotransmitter-gated ion-channel transmembrane domain"/>
    <property type="match status" value="1"/>
</dbReference>
<keyword evidence="4" id="KW-1003">Cell membrane</keyword>
<dbReference type="Proteomes" id="UP001189429">
    <property type="component" value="Unassembled WGS sequence"/>
</dbReference>
<evidence type="ECO:0000259" key="8">
    <source>
        <dbReference type="Pfam" id="PF02932"/>
    </source>
</evidence>
<dbReference type="Gene3D" id="2.70.170.10">
    <property type="entry name" value="Neurotransmitter-gated ion-channel ligand-binding domain"/>
    <property type="match status" value="1"/>
</dbReference>
<evidence type="ECO:0000256" key="2">
    <source>
        <dbReference type="ARBA" id="ARBA00004236"/>
    </source>
</evidence>
<evidence type="ECO:0000256" key="7">
    <source>
        <dbReference type="SAM" id="Phobius"/>
    </source>
</evidence>
<keyword evidence="7" id="KW-1133">Transmembrane helix</keyword>
<dbReference type="InterPro" id="IPR011992">
    <property type="entry name" value="EF-hand-dom_pair"/>
</dbReference>
<evidence type="ECO:0000313" key="9">
    <source>
        <dbReference type="EMBL" id="CAK0874328.1"/>
    </source>
</evidence>
<protein>
    <recommendedName>
        <fullName evidence="8">Neurotransmitter-gated ion-channel transmembrane domain-containing protein</fullName>
    </recommendedName>
</protein>
<keyword evidence="6" id="KW-0407">Ion channel</keyword>
<dbReference type="InterPro" id="IPR036734">
    <property type="entry name" value="Neur_chan_lig-bd_sf"/>
</dbReference>
<dbReference type="Pfam" id="PF02932">
    <property type="entry name" value="Neur_chan_memb"/>
    <property type="match status" value="1"/>
</dbReference>
<dbReference type="InterPro" id="IPR038050">
    <property type="entry name" value="Neuro_actylchol_rec"/>
</dbReference>
<sequence>MDFPDMPFDTQKCAIDILSYTEDASMVELSAKDGLGIELPEAGVWLPAWKVSETGHRFHVQQYGTGENAMQWHTLKLDVTLERSSGYHIMNDVLYGILFVAMSWTGFFVARTNAPARVALSLLPVRTMLNHIRDVQSQLPRISEVTWLSAFLLVSLIYNVAAVLEYGLVSYLLSKEDAREERLRVRRALSAHLGAAYGKQLAQRSTFCHLLTAAAESTLDQSSPCNECGPGGRDVAMSVAVSLPRLPLLQGNSWARGGSLADEEEGAVDVEVEEGDPRRKVCKSLSGLHVSSLLPTQQRTVHAAMRLFDDGDGIVSRVEMRRGLRHFIIYYTAEQVTEIFATMGVEDGQGMPMSTFLKHLKSMTEPSPTLQKGFLDKPPSMQLDIAMRY</sequence>
<feature type="transmembrane region" description="Helical" evidence="7">
    <location>
        <begin position="93"/>
        <end position="110"/>
    </location>
</feature>
<dbReference type="InterPro" id="IPR006201">
    <property type="entry name" value="Neur_channel"/>
</dbReference>
<dbReference type="SUPFAM" id="SSF90112">
    <property type="entry name" value="Neurotransmitter-gated ion-channel transmembrane pore"/>
    <property type="match status" value="1"/>
</dbReference>
<keyword evidence="7" id="KW-0812">Transmembrane</keyword>
<evidence type="ECO:0000256" key="1">
    <source>
        <dbReference type="ARBA" id="ARBA00004141"/>
    </source>
</evidence>
<gene>
    <name evidence="9" type="ORF">PCOR1329_LOCUS59282</name>
</gene>
<keyword evidence="5" id="KW-0406">Ion transport</keyword>
<evidence type="ECO:0000256" key="3">
    <source>
        <dbReference type="ARBA" id="ARBA00022448"/>
    </source>
</evidence>
<keyword evidence="7" id="KW-0472">Membrane</keyword>
<dbReference type="EMBL" id="CAUYUJ010017387">
    <property type="protein sequence ID" value="CAK0874328.1"/>
    <property type="molecule type" value="Genomic_DNA"/>
</dbReference>
<feature type="transmembrane region" description="Helical" evidence="7">
    <location>
        <begin position="147"/>
        <end position="174"/>
    </location>
</feature>
<dbReference type="InterPro" id="IPR006028">
    <property type="entry name" value="GABAA/Glycine_rcpt"/>
</dbReference>
<evidence type="ECO:0000313" key="10">
    <source>
        <dbReference type="Proteomes" id="UP001189429"/>
    </source>
</evidence>
<proteinExistence type="predicted"/>
<evidence type="ECO:0000256" key="6">
    <source>
        <dbReference type="ARBA" id="ARBA00023303"/>
    </source>
</evidence>
<dbReference type="PRINTS" id="PR00253">
    <property type="entry name" value="GABAARECEPTR"/>
</dbReference>
<dbReference type="SUPFAM" id="SSF47473">
    <property type="entry name" value="EF-hand"/>
    <property type="match status" value="1"/>
</dbReference>
<keyword evidence="10" id="KW-1185">Reference proteome</keyword>
<dbReference type="SUPFAM" id="SSF63712">
    <property type="entry name" value="Nicotinic receptor ligand binding domain-like"/>
    <property type="match status" value="1"/>
</dbReference>
<keyword evidence="3" id="KW-0813">Transport</keyword>
<dbReference type="PANTHER" id="PTHR18945">
    <property type="entry name" value="NEUROTRANSMITTER GATED ION CHANNEL"/>
    <property type="match status" value="1"/>
</dbReference>
<dbReference type="InterPro" id="IPR006029">
    <property type="entry name" value="Neurotrans-gated_channel_TM"/>
</dbReference>
<organism evidence="9 10">
    <name type="scientific">Prorocentrum cordatum</name>
    <dbReference type="NCBI Taxonomy" id="2364126"/>
    <lineage>
        <taxon>Eukaryota</taxon>
        <taxon>Sar</taxon>
        <taxon>Alveolata</taxon>
        <taxon>Dinophyceae</taxon>
        <taxon>Prorocentrales</taxon>
        <taxon>Prorocentraceae</taxon>
        <taxon>Prorocentrum</taxon>
    </lineage>
</organism>
<accession>A0ABN9VPM6</accession>